<feature type="chain" id="PRO_5012986168" description="Salt-induced outer membrane protein" evidence="1">
    <location>
        <begin position="26"/>
        <end position="278"/>
    </location>
</feature>
<evidence type="ECO:0000256" key="1">
    <source>
        <dbReference type="SAM" id="SignalP"/>
    </source>
</evidence>
<keyword evidence="3" id="KW-1185">Reference proteome</keyword>
<dbReference type="OrthoDB" id="7631035at2"/>
<gene>
    <name evidence="2" type="ORF">BOA8489_01203</name>
</gene>
<dbReference type="RefSeq" id="WP_093973101.1">
    <property type="nucleotide sequence ID" value="NZ_FXXQ01000003.1"/>
</dbReference>
<evidence type="ECO:0000313" key="3">
    <source>
        <dbReference type="Proteomes" id="UP000201838"/>
    </source>
</evidence>
<evidence type="ECO:0000313" key="2">
    <source>
        <dbReference type="EMBL" id="SMX23101.1"/>
    </source>
</evidence>
<dbReference type="InterPro" id="IPR007433">
    <property type="entry name" value="DUF481"/>
</dbReference>
<feature type="signal peptide" evidence="1">
    <location>
        <begin position="1"/>
        <end position="25"/>
    </location>
</feature>
<proteinExistence type="predicted"/>
<protein>
    <recommendedName>
        <fullName evidence="4">Salt-induced outer membrane protein</fullName>
    </recommendedName>
</protein>
<dbReference type="Proteomes" id="UP000201838">
    <property type="component" value="Unassembled WGS sequence"/>
</dbReference>
<dbReference type="AlphaFoldDB" id="A0A238IYL2"/>
<sequence length="278" mass="29735">MKNSLSLSFGIAAVLSAFIASNAAAQNVFTGTDIAEELNEDLLDDIEDDAERDLDRFGNEGRPQGFSGSLALRGIASSGNTDSSDVGIGSDLNYVWGPNGIELQLSYAYGDDAGTKTEESLFYGLEYTRDFNPSLFGFAKLQGSVDDFSSFETDTFASVGAGYRVYNTETLQWSVQAGPGYRFAELSDIASADVSEGAFGVSSDYAHKITDTLFLTNDTDVITSSSDTVLFNDLALNVAVSGSMALRTSILTEYHTDPEPGFTSTDNTFGVSLVYSFN</sequence>
<name>A0A238IYL2_9RHOB</name>
<dbReference type="Pfam" id="PF04338">
    <property type="entry name" value="DUF481"/>
    <property type="match status" value="1"/>
</dbReference>
<keyword evidence="1" id="KW-0732">Signal</keyword>
<accession>A0A238IYL2</accession>
<reference evidence="2 3" key="1">
    <citation type="submission" date="2017-05" db="EMBL/GenBank/DDBJ databases">
        <authorList>
            <person name="Song R."/>
            <person name="Chenine A.L."/>
            <person name="Ruprecht R.M."/>
        </authorList>
    </citation>
    <scope>NUCLEOTIDE SEQUENCE [LARGE SCALE GENOMIC DNA]</scope>
    <source>
        <strain evidence="2 3">CECT 8489</strain>
    </source>
</reference>
<evidence type="ECO:0008006" key="4">
    <source>
        <dbReference type="Google" id="ProtNLM"/>
    </source>
</evidence>
<organism evidence="2 3">
    <name type="scientific">Boseongicola aestuarii</name>
    <dbReference type="NCBI Taxonomy" id="1470561"/>
    <lineage>
        <taxon>Bacteria</taxon>
        <taxon>Pseudomonadati</taxon>
        <taxon>Pseudomonadota</taxon>
        <taxon>Alphaproteobacteria</taxon>
        <taxon>Rhodobacterales</taxon>
        <taxon>Paracoccaceae</taxon>
        <taxon>Boseongicola</taxon>
    </lineage>
</organism>
<dbReference type="EMBL" id="FXXQ01000003">
    <property type="protein sequence ID" value="SMX23101.1"/>
    <property type="molecule type" value="Genomic_DNA"/>
</dbReference>